<accession>A0A7U2ETD4</accession>
<feature type="compositionally biased region" description="Low complexity" evidence="1">
    <location>
        <begin position="8"/>
        <end position="18"/>
    </location>
</feature>
<feature type="compositionally biased region" description="Basic and acidic residues" evidence="1">
    <location>
        <begin position="189"/>
        <end position="231"/>
    </location>
</feature>
<evidence type="ECO:0000256" key="1">
    <source>
        <dbReference type="SAM" id="MobiDB-lite"/>
    </source>
</evidence>
<name>A0A7U2ETD4_PHANO</name>
<feature type="region of interest" description="Disordered" evidence="1">
    <location>
        <begin position="183"/>
        <end position="263"/>
    </location>
</feature>
<sequence length="263" mass="30004">MADQEVWTTTHTPQATTTALPEEPLHPPLRAPHFNTNPPHLIQNALQRLLLHRPPKETSPTHLLHPAPTPPHTRTPSTYLSNPSSYNPWNPKTPSHHLYRSFKSFTCAENAARLQRGEQPFCTPAGRDRAFEKLMRLSKGEEPIGWAIDEGGWDGEFEGFVDWGGQMEMEEERVGRWVLGNRGEGEEEEMRRAVEEGEKQMEKERKDSKEVYHGKNGEGEWEAVGKMRIDDKDEDEFADADTSPEHREDIGDEDDGLEDMTIC</sequence>
<evidence type="ECO:0000313" key="3">
    <source>
        <dbReference type="Proteomes" id="UP000663193"/>
    </source>
</evidence>
<dbReference type="VEuPathDB" id="FungiDB:JI435_018890"/>
<feature type="region of interest" description="Disordered" evidence="1">
    <location>
        <begin position="56"/>
        <end position="81"/>
    </location>
</feature>
<evidence type="ECO:0000313" key="2">
    <source>
        <dbReference type="EMBL" id="QRC91668.1"/>
    </source>
</evidence>
<dbReference type="OrthoDB" id="3800243at2759"/>
<keyword evidence="3" id="KW-1185">Reference proteome</keyword>
<reference evidence="3" key="1">
    <citation type="journal article" date="2021" name="BMC Genomics">
        <title>Chromosome-level genome assembly and manually-curated proteome of model necrotroph Parastagonospora nodorum Sn15 reveals a genome-wide trove of candidate effector homologs, and redundancy of virulence-related functions within an accessory chromosome.</title>
        <authorList>
            <person name="Bertazzoni S."/>
            <person name="Jones D.A.B."/>
            <person name="Phan H.T."/>
            <person name="Tan K.-C."/>
            <person name="Hane J.K."/>
        </authorList>
    </citation>
    <scope>NUCLEOTIDE SEQUENCE [LARGE SCALE GENOMIC DNA]</scope>
    <source>
        <strain evidence="3">SN15 / ATCC MYA-4574 / FGSC 10173)</strain>
    </source>
</reference>
<proteinExistence type="predicted"/>
<protein>
    <submittedName>
        <fullName evidence="2">Uncharacterized protein</fullName>
    </submittedName>
</protein>
<organism evidence="2 3">
    <name type="scientific">Phaeosphaeria nodorum (strain SN15 / ATCC MYA-4574 / FGSC 10173)</name>
    <name type="common">Glume blotch fungus</name>
    <name type="synonym">Parastagonospora nodorum</name>
    <dbReference type="NCBI Taxonomy" id="321614"/>
    <lineage>
        <taxon>Eukaryota</taxon>
        <taxon>Fungi</taxon>
        <taxon>Dikarya</taxon>
        <taxon>Ascomycota</taxon>
        <taxon>Pezizomycotina</taxon>
        <taxon>Dothideomycetes</taxon>
        <taxon>Pleosporomycetidae</taxon>
        <taxon>Pleosporales</taxon>
        <taxon>Pleosporineae</taxon>
        <taxon>Phaeosphaeriaceae</taxon>
        <taxon>Parastagonospora</taxon>
    </lineage>
</organism>
<feature type="region of interest" description="Disordered" evidence="1">
    <location>
        <begin position="1"/>
        <end position="39"/>
    </location>
</feature>
<feature type="compositionally biased region" description="Acidic residues" evidence="1">
    <location>
        <begin position="250"/>
        <end position="263"/>
    </location>
</feature>
<dbReference type="AlphaFoldDB" id="A0A7U2ETD4"/>
<gene>
    <name evidence="2" type="ORF">JI435_018890</name>
</gene>
<dbReference type="Proteomes" id="UP000663193">
    <property type="component" value="Chromosome 2"/>
</dbReference>
<dbReference type="EMBL" id="CP069024">
    <property type="protein sequence ID" value="QRC91668.1"/>
    <property type="molecule type" value="Genomic_DNA"/>
</dbReference>